<dbReference type="RefSeq" id="WP_265794621.1">
    <property type="nucleotide sequence ID" value="NZ_JAPIUX010000050.1"/>
</dbReference>
<organism evidence="1 2">
    <name type="scientific">Acetobacter farinalis</name>
    <dbReference type="NCBI Taxonomy" id="1260984"/>
    <lineage>
        <taxon>Bacteria</taxon>
        <taxon>Pseudomonadati</taxon>
        <taxon>Pseudomonadota</taxon>
        <taxon>Alphaproteobacteria</taxon>
        <taxon>Acetobacterales</taxon>
        <taxon>Acetobacteraceae</taxon>
        <taxon>Acetobacter</taxon>
    </lineage>
</organism>
<comment type="caution">
    <text evidence="1">The sequence shown here is derived from an EMBL/GenBank/DDBJ whole genome shotgun (WGS) entry which is preliminary data.</text>
</comment>
<evidence type="ECO:0008006" key="3">
    <source>
        <dbReference type="Google" id="ProtNLM"/>
    </source>
</evidence>
<reference evidence="1 2" key="1">
    <citation type="submission" date="2022-11" db="EMBL/GenBank/DDBJ databases">
        <title>Genome sequencing of Acetobacter type strain.</title>
        <authorList>
            <person name="Heo J."/>
            <person name="Lee D."/>
            <person name="Han B.-H."/>
            <person name="Hong S.-B."/>
            <person name="Kwon S.-W."/>
        </authorList>
    </citation>
    <scope>NUCLEOTIDE SEQUENCE [LARGE SCALE GENOMIC DNA]</scope>
    <source>
        <strain evidence="1 2">KACC 21251</strain>
    </source>
</reference>
<keyword evidence="2" id="KW-1185">Reference proteome</keyword>
<dbReference type="EMBL" id="JAPIUX010000050">
    <property type="protein sequence ID" value="MCX2562322.1"/>
    <property type="molecule type" value="Genomic_DNA"/>
</dbReference>
<evidence type="ECO:0000313" key="1">
    <source>
        <dbReference type="EMBL" id="MCX2562322.1"/>
    </source>
</evidence>
<protein>
    <recommendedName>
        <fullName evidence="3">HTH crp-type domain-containing protein</fullName>
    </recommendedName>
</protein>
<accession>A0ABT3QAL3</accession>
<proteinExistence type="predicted"/>
<name>A0ABT3QAL3_9PROT</name>
<sequence>MTCHDRKKGSFPPIEKGTTGEENLIYFYLAWITSPKNEHFRRETAKNGLAIKSLTVRLLVRSLCDLIGTNTRVLHMAATITRLTPKPERLRQDQADILRQALLPFEEQMPAEAFRAVIGLIDRQTASRKRWTFVMLSPEQNSIVVDYLAEHSKRPLTALRVWALCFKHLRTDTGEILLTRDEIADKVGQRPQEISQIMSELVAFRAITRTRQKVGGMKGPGMVHYFMNPNVATHLSGSERDVAQEEAPPLLMLMEGGLSKGC</sequence>
<evidence type="ECO:0000313" key="2">
    <source>
        <dbReference type="Proteomes" id="UP001526446"/>
    </source>
</evidence>
<gene>
    <name evidence="1" type="ORF">OQ252_13125</name>
</gene>
<dbReference type="Proteomes" id="UP001526446">
    <property type="component" value="Unassembled WGS sequence"/>
</dbReference>